<evidence type="ECO:0000256" key="4">
    <source>
        <dbReference type="ARBA" id="ARBA00023136"/>
    </source>
</evidence>
<dbReference type="InterPro" id="IPR027417">
    <property type="entry name" value="P-loop_NTPase"/>
</dbReference>
<evidence type="ECO:0000256" key="2">
    <source>
        <dbReference type="ARBA" id="ARBA00022741"/>
    </source>
</evidence>
<dbReference type="PANTHER" id="PTHR47979">
    <property type="entry name" value="DRAB11-RELATED"/>
    <property type="match status" value="1"/>
</dbReference>
<keyword evidence="5" id="KW-0449">Lipoprotein</keyword>
<dbReference type="InterPro" id="IPR005225">
    <property type="entry name" value="Small_GTP-bd"/>
</dbReference>
<dbReference type="GO" id="GO:0005525">
    <property type="term" value="F:GTP binding"/>
    <property type="evidence" value="ECO:0007669"/>
    <property type="project" value="UniProtKB-KW"/>
</dbReference>
<evidence type="ECO:0000313" key="12">
    <source>
        <dbReference type="EnsemblMetazoa" id="CLYHEMP021273.2"/>
    </source>
</evidence>
<evidence type="ECO:0000256" key="3">
    <source>
        <dbReference type="ARBA" id="ARBA00023134"/>
    </source>
</evidence>
<keyword evidence="2" id="KW-0547">Nucleotide-binding</keyword>
<dbReference type="GO" id="GO:0031260">
    <property type="term" value="C:pseudopodium membrane"/>
    <property type="evidence" value="ECO:0007669"/>
    <property type="project" value="UniProtKB-SubCell"/>
</dbReference>
<evidence type="ECO:0000256" key="7">
    <source>
        <dbReference type="ARBA" id="ARBA00037836"/>
    </source>
</evidence>
<evidence type="ECO:0000256" key="1">
    <source>
        <dbReference type="ARBA" id="ARBA00006270"/>
    </source>
</evidence>
<dbReference type="Proteomes" id="UP000594262">
    <property type="component" value="Unplaced"/>
</dbReference>
<dbReference type="FunFam" id="3.40.50.300:FF:000067">
    <property type="entry name" value="ras-related protein RABA1f"/>
    <property type="match status" value="1"/>
</dbReference>
<dbReference type="SMART" id="SM00173">
    <property type="entry name" value="RAS"/>
    <property type="match status" value="1"/>
</dbReference>
<keyword evidence="13" id="KW-1185">Reference proteome</keyword>
<dbReference type="SMART" id="SM00175">
    <property type="entry name" value="RAB"/>
    <property type="match status" value="1"/>
</dbReference>
<evidence type="ECO:0000256" key="8">
    <source>
        <dbReference type="ARBA" id="ARBA00037868"/>
    </source>
</evidence>
<dbReference type="RefSeq" id="XP_066932887.1">
    <property type="nucleotide sequence ID" value="XM_067076786.1"/>
</dbReference>
<reference evidence="12" key="1">
    <citation type="submission" date="2021-01" db="UniProtKB">
        <authorList>
            <consortium name="EnsemblMetazoa"/>
        </authorList>
    </citation>
    <scope>IDENTIFICATION</scope>
</reference>
<dbReference type="Pfam" id="PF00071">
    <property type="entry name" value="Ras"/>
    <property type="match status" value="1"/>
</dbReference>
<dbReference type="NCBIfam" id="TIGR00231">
    <property type="entry name" value="small_GTP"/>
    <property type="match status" value="1"/>
</dbReference>
<dbReference type="OrthoDB" id="9989112at2759"/>
<dbReference type="EnsemblMetazoa" id="CLYHEMT021273.1">
    <property type="protein sequence ID" value="CLYHEMP021273.1"/>
    <property type="gene ID" value="CLYHEMG021273"/>
</dbReference>
<dbReference type="InterPro" id="IPR001806">
    <property type="entry name" value="Small_GTPase"/>
</dbReference>
<dbReference type="AlphaFoldDB" id="A0A7M5XCG8"/>
<evidence type="ECO:0000256" key="10">
    <source>
        <dbReference type="ARBA" id="ARBA00055320"/>
    </source>
</evidence>
<dbReference type="PROSITE" id="PS51419">
    <property type="entry name" value="RAB"/>
    <property type="match status" value="1"/>
</dbReference>
<accession>A0A7M5XCG8</accession>
<dbReference type="GO" id="GO:0012505">
    <property type="term" value="C:endomembrane system"/>
    <property type="evidence" value="ECO:0007669"/>
    <property type="project" value="UniProtKB-SubCell"/>
</dbReference>
<sequence>MTDFHDYFYKIVLIGDSAVGKSCLLSRFTYNEFNSESKSTIGVDFATKSVIIDDKVVKVQIWDTAGQERFRSISRVFYNGALAAMVTYDITNSSSFANITTWMNEVRKHTSEEIALMMVGNKMDLRHLRVVNTEEGAEFAKNNDMLFIETSALDSTNVEEAFHEIIRKVHRKMRVKKIVEEHAKEKETVHLDQADGAPNQANVKTNNCC</sequence>
<organism evidence="12 13">
    <name type="scientific">Clytia hemisphaerica</name>
    <dbReference type="NCBI Taxonomy" id="252671"/>
    <lineage>
        <taxon>Eukaryota</taxon>
        <taxon>Metazoa</taxon>
        <taxon>Cnidaria</taxon>
        <taxon>Hydrozoa</taxon>
        <taxon>Hydroidolina</taxon>
        <taxon>Leptothecata</taxon>
        <taxon>Obeliida</taxon>
        <taxon>Clytiidae</taxon>
        <taxon>Clytia</taxon>
    </lineage>
</organism>
<dbReference type="PROSITE" id="PS51420">
    <property type="entry name" value="RHO"/>
    <property type="match status" value="1"/>
</dbReference>
<evidence type="ECO:0000313" key="13">
    <source>
        <dbReference type="Proteomes" id="UP000594262"/>
    </source>
</evidence>
<protein>
    <recommendedName>
        <fullName evidence="9">Ras-related protein Rab-25</fullName>
    </recommendedName>
</protein>
<dbReference type="InterPro" id="IPR050209">
    <property type="entry name" value="Rab_GTPases_membrane_traffic"/>
</dbReference>
<keyword evidence="4" id="KW-0472">Membrane</keyword>
<dbReference type="SMART" id="SM00174">
    <property type="entry name" value="RHO"/>
    <property type="match status" value="1"/>
</dbReference>
<keyword evidence="3" id="KW-0342">GTP-binding</keyword>
<dbReference type="PRINTS" id="PR00449">
    <property type="entry name" value="RASTRNSFRMNG"/>
</dbReference>
<dbReference type="GeneID" id="136820595"/>
<comment type="subunit">
    <text evidence="11">Interacts (GTP-bound form) with RAB11FIP1, RAB11FIP2, RAB11FIP3 and RAB11FIP4. Interacts (via the hypervariable C-terminal region) with ITGB1 (via the cytoplasmic region); the interaction is GTP-dependent. Interacts with ITGAV. Associates with the integrin alpha-V/beta-1 heterodimer. Interacts with VPS33B.</text>
</comment>
<dbReference type="Gene3D" id="3.40.50.300">
    <property type="entry name" value="P-loop containing nucleotide triphosphate hydrolases"/>
    <property type="match status" value="1"/>
</dbReference>
<dbReference type="EnsemblMetazoa" id="CLYHEMT021273.2">
    <property type="protein sequence ID" value="CLYHEMP021273.2"/>
    <property type="gene ID" value="CLYHEMG021273"/>
</dbReference>
<dbReference type="GO" id="GO:0003924">
    <property type="term" value="F:GTPase activity"/>
    <property type="evidence" value="ECO:0007669"/>
    <property type="project" value="InterPro"/>
</dbReference>
<proteinExistence type="inferred from homology"/>
<evidence type="ECO:0000256" key="9">
    <source>
        <dbReference type="ARBA" id="ARBA00039508"/>
    </source>
</evidence>
<comment type="similarity">
    <text evidence="1">Belongs to the small GTPase superfamily. Rab family.</text>
</comment>
<dbReference type="PROSITE" id="PS51421">
    <property type="entry name" value="RAS"/>
    <property type="match status" value="1"/>
</dbReference>
<name>A0A7M5XCG8_9CNID</name>
<dbReference type="SMART" id="SM00176">
    <property type="entry name" value="RAN"/>
    <property type="match status" value="1"/>
</dbReference>
<dbReference type="SUPFAM" id="SSF52540">
    <property type="entry name" value="P-loop containing nucleoside triphosphate hydrolases"/>
    <property type="match status" value="1"/>
</dbReference>
<evidence type="ECO:0000256" key="11">
    <source>
        <dbReference type="ARBA" id="ARBA00064728"/>
    </source>
</evidence>
<evidence type="ECO:0000256" key="5">
    <source>
        <dbReference type="ARBA" id="ARBA00023288"/>
    </source>
</evidence>
<comment type="subcellular location">
    <subcellularLocation>
        <location evidence="7">Cell projection</location>
        <location evidence="7">Pseudopodium membrane</location>
    </subcellularLocation>
    <subcellularLocation>
        <location evidence="8">Endomembrane system</location>
        <topology evidence="8">Lipid-anchor</topology>
    </subcellularLocation>
</comment>
<evidence type="ECO:0000256" key="6">
    <source>
        <dbReference type="ARBA" id="ARBA00023289"/>
    </source>
</evidence>
<keyword evidence="6" id="KW-0636">Prenylation</keyword>
<comment type="function">
    <text evidence="10">The small GTPases Rab are key regulators of intracellular membrane trafficking, from the formation of transport vesicles to their fusion with membranes. Rabs cycle between an inactive GDP-bound form and an active GTP-bound form that is able to recruit to membranes different set of downstream effectors directly responsible for vesicle formation, movement, tethering and fusion. RAB25 regulates epithelial cell differentiation, proliferation and survival, thereby playing key roles in tumorigenesis. Promotes invasive migration of cells in which it functions to localize and maintain integrin alpha-V/beta-1 at the tips of extending pseudopodia. Involved in the regulation of epithelial morphogenesis through the control of CLDN4 expression and localization at tight junctions. May selectively regulate the apical recycling pathway. Together with MYO5B regulates transcytosis.</text>
</comment>